<organism evidence="9">
    <name type="scientific">Caldilineaceae bacterium SB0662_bin_9</name>
    <dbReference type="NCBI Taxonomy" id="2605258"/>
    <lineage>
        <taxon>Bacteria</taxon>
        <taxon>Bacillati</taxon>
        <taxon>Chloroflexota</taxon>
        <taxon>Caldilineae</taxon>
        <taxon>Caldilineales</taxon>
        <taxon>Caldilineaceae</taxon>
    </lineage>
</organism>
<evidence type="ECO:0000313" key="9">
    <source>
        <dbReference type="EMBL" id="MYD89327.1"/>
    </source>
</evidence>
<evidence type="ECO:0000256" key="1">
    <source>
        <dbReference type="ARBA" id="ARBA00022490"/>
    </source>
</evidence>
<dbReference type="Gene3D" id="3.40.50.10710">
    <property type="entry name" value="Metallo-hydrolase/oxidoreductase"/>
    <property type="match status" value="1"/>
</dbReference>
<dbReference type="InterPro" id="IPR036866">
    <property type="entry name" value="RibonucZ/Hydroxyglut_hydro"/>
</dbReference>
<dbReference type="Pfam" id="PF07521">
    <property type="entry name" value="RMMBL"/>
    <property type="match status" value="1"/>
</dbReference>
<dbReference type="Pfam" id="PF00753">
    <property type="entry name" value="Lactamase_B"/>
    <property type="match status" value="1"/>
</dbReference>
<name>A0A6B1DQ06_9CHLR</name>
<protein>
    <submittedName>
        <fullName evidence="9">Ribonuclease J</fullName>
    </submittedName>
</protein>
<dbReference type="AlphaFoldDB" id="A0A6B1DQ06"/>
<keyword evidence="5" id="KW-0862">Zinc</keyword>
<dbReference type="GO" id="GO:0004527">
    <property type="term" value="F:exonuclease activity"/>
    <property type="evidence" value="ECO:0007669"/>
    <property type="project" value="UniProtKB-KW"/>
</dbReference>
<dbReference type="PROSITE" id="PS01292">
    <property type="entry name" value="UPF0036"/>
    <property type="match status" value="1"/>
</dbReference>
<keyword evidence="6" id="KW-0269">Exonuclease</keyword>
<dbReference type="InterPro" id="IPR041636">
    <property type="entry name" value="RNase_J_C"/>
</dbReference>
<dbReference type="Pfam" id="PF17770">
    <property type="entry name" value="RNase_J_C"/>
    <property type="match status" value="1"/>
</dbReference>
<dbReference type="GO" id="GO:0003723">
    <property type="term" value="F:RNA binding"/>
    <property type="evidence" value="ECO:0007669"/>
    <property type="project" value="UniProtKB-KW"/>
</dbReference>
<dbReference type="InterPro" id="IPR004613">
    <property type="entry name" value="RNase_J"/>
</dbReference>
<evidence type="ECO:0000256" key="2">
    <source>
        <dbReference type="ARBA" id="ARBA00022722"/>
    </source>
</evidence>
<dbReference type="InterPro" id="IPR001279">
    <property type="entry name" value="Metallo-B-lactamas"/>
</dbReference>
<dbReference type="EMBL" id="VXPY01000015">
    <property type="protein sequence ID" value="MYD89327.1"/>
    <property type="molecule type" value="Genomic_DNA"/>
</dbReference>
<dbReference type="SMART" id="SM00849">
    <property type="entry name" value="Lactamase_B"/>
    <property type="match status" value="1"/>
</dbReference>
<keyword evidence="7" id="KW-0694">RNA-binding</keyword>
<dbReference type="NCBIfam" id="TIGR00649">
    <property type="entry name" value="MG423"/>
    <property type="match status" value="1"/>
</dbReference>
<evidence type="ECO:0000259" key="8">
    <source>
        <dbReference type="SMART" id="SM00849"/>
    </source>
</evidence>
<accession>A0A6B1DQ06</accession>
<dbReference type="InterPro" id="IPR042173">
    <property type="entry name" value="RNase_J_2"/>
</dbReference>
<evidence type="ECO:0000256" key="4">
    <source>
        <dbReference type="ARBA" id="ARBA00022801"/>
    </source>
</evidence>
<evidence type="ECO:0000256" key="5">
    <source>
        <dbReference type="ARBA" id="ARBA00022833"/>
    </source>
</evidence>
<dbReference type="PANTHER" id="PTHR43694">
    <property type="entry name" value="RIBONUCLEASE J"/>
    <property type="match status" value="1"/>
</dbReference>
<keyword evidence="4" id="KW-0378">Hydrolase</keyword>
<dbReference type="Gene3D" id="3.60.15.10">
    <property type="entry name" value="Ribonuclease Z/Hydroxyacylglutathione hydrolase-like"/>
    <property type="match status" value="1"/>
</dbReference>
<comment type="caution">
    <text evidence="9">The sequence shown here is derived from an EMBL/GenBank/DDBJ whole genome shotgun (WGS) entry which is preliminary data.</text>
</comment>
<dbReference type="InterPro" id="IPR055132">
    <property type="entry name" value="RNase_J_b_CASP"/>
</dbReference>
<dbReference type="InterPro" id="IPR011108">
    <property type="entry name" value="RMMBL"/>
</dbReference>
<proteinExistence type="predicted"/>
<reference evidence="9" key="1">
    <citation type="submission" date="2019-09" db="EMBL/GenBank/DDBJ databases">
        <title>Characterisation of the sponge microbiome using genome-centric metagenomics.</title>
        <authorList>
            <person name="Engelberts J.P."/>
            <person name="Robbins S.J."/>
            <person name="De Goeij J.M."/>
            <person name="Aranda M."/>
            <person name="Bell S.C."/>
            <person name="Webster N.S."/>
        </authorList>
    </citation>
    <scope>NUCLEOTIDE SEQUENCE</scope>
    <source>
        <strain evidence="9">SB0662_bin_9</strain>
    </source>
</reference>
<dbReference type="PANTHER" id="PTHR43694:SF1">
    <property type="entry name" value="RIBONUCLEASE J"/>
    <property type="match status" value="1"/>
</dbReference>
<keyword evidence="2" id="KW-0540">Nuclease</keyword>
<dbReference type="Gene3D" id="3.10.20.580">
    <property type="match status" value="1"/>
</dbReference>
<dbReference type="SUPFAM" id="SSF56281">
    <property type="entry name" value="Metallo-hydrolase/oxidoreductase"/>
    <property type="match status" value="1"/>
</dbReference>
<dbReference type="GO" id="GO:0046872">
    <property type="term" value="F:metal ion binding"/>
    <property type="evidence" value="ECO:0007669"/>
    <property type="project" value="UniProtKB-KW"/>
</dbReference>
<sequence length="614" mass="68603">MPSAQTNAVNTINKTRQTMELNDKAPADAGDAIRDSARNILRVTPLGGLGDIGKNMMVVEYDEDMVLIDAGSMFPVEETPGIRLMIPDLAYVLDNRERLRAVLLTHGHEDHIGALPFLLEFGIEVPIYGSDLTIGIVESKLTDRDYQLFESVRQLRTVDTETVLQLGAFEAEFFQVNHSFPSSLGISLNTPLGRVIHTGDFKFDENPVLGRPIDVNRLETWGREGILLLMADSTNAEEDLATSSEIAIEDKLQELFEEAAGRIFFSTFASNTARVQQVLNLAERNGRQVGLVGSSMYRYTENAVKLRYVDLDWNNLLSDQDIDKGEPDRICVLITGSQGEELSALNRLSLDNHRFHQVRSDDTVIISATPIPGNEKNYYNMVNRLFRRGANVIYADLADIHVSGHGSLRENARMLDLLSPRFFLPVHGEYRHLELNRRAAVEHGMPEQDVLILEDGGCLEFGHWNRDFEPGDGDALLSRCLVREGEPVSAERIVVDGSVVSDDHGILNERRLLRDGGMLVCVVNYSARAWEMRGSPVLVSRGALYREEQRDFHNLARQAVAKRFAAMAGNPGTKASDIERDLVRVLRRICRDELGRNPFVVVKLAADNDVSDPI</sequence>
<gene>
    <name evidence="9" type="ORF">F4Y08_03160</name>
</gene>
<dbReference type="Pfam" id="PF22505">
    <property type="entry name" value="RNase_J_b_CASP"/>
    <property type="match status" value="1"/>
</dbReference>
<feature type="domain" description="Metallo-beta-lactamase" evidence="8">
    <location>
        <begin position="53"/>
        <end position="250"/>
    </location>
</feature>
<keyword evidence="1" id="KW-0963">Cytoplasm</keyword>
<evidence type="ECO:0000256" key="7">
    <source>
        <dbReference type="ARBA" id="ARBA00022884"/>
    </source>
</evidence>
<dbReference type="InterPro" id="IPR001587">
    <property type="entry name" value="RNase_J_CS"/>
</dbReference>
<evidence type="ECO:0000256" key="3">
    <source>
        <dbReference type="ARBA" id="ARBA00022723"/>
    </source>
</evidence>
<dbReference type="CDD" id="cd07714">
    <property type="entry name" value="RNaseJ_MBL-fold"/>
    <property type="match status" value="1"/>
</dbReference>
<evidence type="ECO:0000256" key="6">
    <source>
        <dbReference type="ARBA" id="ARBA00022839"/>
    </source>
</evidence>
<keyword evidence="3" id="KW-0479">Metal-binding</keyword>